<organism evidence="3 4">
    <name type="scientific">Malus domestica</name>
    <name type="common">Apple</name>
    <name type="synonym">Pyrus malus</name>
    <dbReference type="NCBI Taxonomy" id="3750"/>
    <lineage>
        <taxon>Eukaryota</taxon>
        <taxon>Viridiplantae</taxon>
        <taxon>Streptophyta</taxon>
        <taxon>Embryophyta</taxon>
        <taxon>Tracheophyta</taxon>
        <taxon>Spermatophyta</taxon>
        <taxon>Magnoliopsida</taxon>
        <taxon>eudicotyledons</taxon>
        <taxon>Gunneridae</taxon>
        <taxon>Pentapetalae</taxon>
        <taxon>rosids</taxon>
        <taxon>fabids</taxon>
        <taxon>Rosales</taxon>
        <taxon>Rosaceae</taxon>
        <taxon>Amygdaloideae</taxon>
        <taxon>Maleae</taxon>
        <taxon>Malus</taxon>
    </lineage>
</organism>
<feature type="domain" description="Cullin N-terminal" evidence="2">
    <location>
        <begin position="29"/>
        <end position="207"/>
    </location>
</feature>
<dbReference type="EMBL" id="RDQH01000343">
    <property type="protein sequence ID" value="RXH69341.1"/>
    <property type="molecule type" value="Genomic_DNA"/>
</dbReference>
<reference evidence="3 4" key="1">
    <citation type="submission" date="2018-10" db="EMBL/GenBank/DDBJ databases">
        <title>A high-quality apple genome assembly.</title>
        <authorList>
            <person name="Hu J."/>
        </authorList>
    </citation>
    <scope>NUCLEOTIDE SEQUENCE [LARGE SCALE GENOMIC DNA]</scope>
    <source>
        <strain evidence="4">cv. HFTH1</strain>
        <tissue evidence="3">Young leaf</tissue>
    </source>
</reference>
<evidence type="ECO:0000313" key="3">
    <source>
        <dbReference type="EMBL" id="RXH69341.1"/>
    </source>
</evidence>
<sequence length="207" mass="24559">MSGQKKRSFLNEAFKHQVVFFQECVEKTWKILEHAIHEIYNHNLSSFSFEEVYRHAYNMVVHNFGEKLYSGLLTTMTYHVKEMFKLIEAAQGELFLEELNRNWAEHNKAVQMIRDILVYMDRNFIPSTPKTPVREFGLNLWMDVVIDASKTRSRLLDTLLELVHREMSGEVINRGLMRNIIKMLMDLGFTVYQDDFEKHFLKVSADF</sequence>
<dbReference type="InterPro" id="IPR045093">
    <property type="entry name" value="Cullin"/>
</dbReference>
<comment type="caution">
    <text evidence="3">The sequence shown here is derived from an EMBL/GenBank/DDBJ whole genome shotgun (WGS) entry which is preliminary data.</text>
</comment>
<dbReference type="GO" id="GO:0006511">
    <property type="term" value="P:ubiquitin-dependent protein catabolic process"/>
    <property type="evidence" value="ECO:0007669"/>
    <property type="project" value="InterPro"/>
</dbReference>
<dbReference type="Gene3D" id="1.20.1310.10">
    <property type="entry name" value="Cullin Repeats"/>
    <property type="match status" value="2"/>
</dbReference>
<dbReference type="AlphaFoldDB" id="A0A498HJM0"/>
<dbReference type="PANTHER" id="PTHR11932">
    <property type="entry name" value="CULLIN"/>
    <property type="match status" value="1"/>
</dbReference>
<dbReference type="FunFam" id="1.20.1310.10:FF:000006">
    <property type="entry name" value="Cullin 3"/>
    <property type="match status" value="1"/>
</dbReference>
<dbReference type="STRING" id="3750.A0A498HJM0"/>
<dbReference type="Pfam" id="PF00888">
    <property type="entry name" value="Cullin"/>
    <property type="match status" value="1"/>
</dbReference>
<evidence type="ECO:0000259" key="2">
    <source>
        <dbReference type="Pfam" id="PF00888"/>
    </source>
</evidence>
<keyword evidence="4" id="KW-1185">Reference proteome</keyword>
<protein>
    <recommendedName>
        <fullName evidence="2">Cullin N-terminal domain-containing protein</fullName>
    </recommendedName>
</protein>
<accession>A0A498HJM0</accession>
<dbReference type="SUPFAM" id="SSF74788">
    <property type="entry name" value="Cullin repeat-like"/>
    <property type="match status" value="1"/>
</dbReference>
<dbReference type="GO" id="GO:0031625">
    <property type="term" value="F:ubiquitin protein ligase binding"/>
    <property type="evidence" value="ECO:0007669"/>
    <property type="project" value="InterPro"/>
</dbReference>
<proteinExistence type="inferred from homology"/>
<name>A0A498HJM0_MALDO</name>
<dbReference type="InterPro" id="IPR001373">
    <property type="entry name" value="Cullin_N"/>
</dbReference>
<dbReference type="InterPro" id="IPR016159">
    <property type="entry name" value="Cullin_repeat-like_dom_sf"/>
</dbReference>
<comment type="similarity">
    <text evidence="1">Belongs to the cullin family.</text>
</comment>
<dbReference type="Proteomes" id="UP000290289">
    <property type="component" value="Chromosome 17"/>
</dbReference>
<evidence type="ECO:0000256" key="1">
    <source>
        <dbReference type="ARBA" id="ARBA00006019"/>
    </source>
</evidence>
<gene>
    <name evidence="3" type="ORF">DVH24_037125</name>
</gene>
<evidence type="ECO:0000313" key="4">
    <source>
        <dbReference type="Proteomes" id="UP000290289"/>
    </source>
</evidence>